<reference evidence="3" key="1">
    <citation type="journal article" date="2013" name="Genome Biol. Evol.">
        <title>Punctuated emergences of genetic and phenotypic innovations in eumetazoan, bilaterian, euteleostome, and hominidae ancestors.</title>
        <authorList>
            <person name="Wenger Y."/>
            <person name="Galliot B."/>
        </authorList>
    </citation>
    <scope>NUCLEOTIDE SEQUENCE</scope>
    <source>
        <tissue evidence="3">Whole animals</tissue>
    </source>
</reference>
<dbReference type="PIRSF" id="PIRSF028758">
    <property type="entry name" value="Cyclin, C/H/G types"/>
    <property type="match status" value="1"/>
</dbReference>
<dbReference type="InterPro" id="IPR036915">
    <property type="entry name" value="Cyclin-like_sf"/>
</dbReference>
<dbReference type="KEGG" id="hmg:100202790"/>
<evidence type="ECO:0000313" key="3">
    <source>
        <dbReference type="EMBL" id="CDG68840.1"/>
    </source>
</evidence>
<dbReference type="Gene3D" id="1.10.472.10">
    <property type="entry name" value="Cyclin-like"/>
    <property type="match status" value="2"/>
</dbReference>
<dbReference type="PANTHER" id="PTHR10026">
    <property type="entry name" value="CYCLIN"/>
    <property type="match status" value="1"/>
</dbReference>
<dbReference type="SUPFAM" id="SSF47954">
    <property type="entry name" value="Cyclin-like"/>
    <property type="match status" value="2"/>
</dbReference>
<dbReference type="AlphaFoldDB" id="T2MAA0"/>
<name>T2MAA0_HYDVU</name>
<dbReference type="CDD" id="cd20534">
    <property type="entry name" value="CYCLIN_CCNM_CCNQ_rpt1"/>
    <property type="match status" value="1"/>
</dbReference>
<dbReference type="OMA" id="HVESNKA"/>
<dbReference type="Pfam" id="PF00134">
    <property type="entry name" value="Cyclin_N"/>
    <property type="match status" value="1"/>
</dbReference>
<feature type="domain" description="Cyclin N-terminal" evidence="2">
    <location>
        <begin position="11"/>
        <end position="120"/>
    </location>
</feature>
<evidence type="ECO:0000259" key="2">
    <source>
        <dbReference type="Pfam" id="PF00134"/>
    </source>
</evidence>
<dbReference type="InterPro" id="IPR048055">
    <property type="entry name" value="Cyclin-Q_first_cyclin_box"/>
</dbReference>
<proteinExistence type="evidence at transcript level"/>
<dbReference type="OrthoDB" id="79090at2759"/>
<dbReference type="InterPro" id="IPR043198">
    <property type="entry name" value="Cyclin/Ssn8"/>
</dbReference>
<gene>
    <name evidence="3" type="primary">FAM58A</name>
</gene>
<dbReference type="GO" id="GO:0006357">
    <property type="term" value="P:regulation of transcription by RNA polymerase II"/>
    <property type="evidence" value="ECO:0007669"/>
    <property type="project" value="InterPro"/>
</dbReference>
<sequence length="235" mass="27802">MEAYLEDHFDVIKFICDAANHLEVSSQPKILACMLYHQYVALQKKFEEKCIEKFLVGATCLYLSAKIEEEPLKIRDLVNVCYRIHHSKNEPLEIGKMYWNLRDSITTCELMLLRLFNFKTSFETPLKYLVHFMKLIHHWCNRCILNKANVYQICFNIMNDLSYLPLICHYSPELLAASVIYTAFQVLALEVPRDINSKEWFEIFCPGTIEENLQSISYEILLLYEFDRIAYSREI</sequence>
<keyword evidence="1" id="KW-0195">Cyclin</keyword>
<dbReference type="EMBL" id="HAAD01002608">
    <property type="protein sequence ID" value="CDG68840.1"/>
    <property type="molecule type" value="mRNA"/>
</dbReference>
<evidence type="ECO:0000256" key="1">
    <source>
        <dbReference type="ARBA" id="ARBA00023127"/>
    </source>
</evidence>
<dbReference type="GO" id="GO:0016538">
    <property type="term" value="F:cyclin-dependent protein serine/threonine kinase regulator activity"/>
    <property type="evidence" value="ECO:0007669"/>
    <property type="project" value="InterPro"/>
</dbReference>
<protein>
    <submittedName>
        <fullName evidence="3">Cyclin-related protein FAM58A</fullName>
    </submittedName>
</protein>
<organism evidence="3">
    <name type="scientific">Hydra vulgaris</name>
    <name type="common">Hydra</name>
    <name type="synonym">Hydra attenuata</name>
    <dbReference type="NCBI Taxonomy" id="6087"/>
    <lineage>
        <taxon>Eukaryota</taxon>
        <taxon>Metazoa</taxon>
        <taxon>Cnidaria</taxon>
        <taxon>Hydrozoa</taxon>
        <taxon>Hydroidolina</taxon>
        <taxon>Anthoathecata</taxon>
        <taxon>Aplanulata</taxon>
        <taxon>Hydridae</taxon>
        <taxon>Hydra</taxon>
    </lineage>
</organism>
<accession>T2MAA0</accession>
<dbReference type="GeneID" id="100202790"/>
<dbReference type="InterPro" id="IPR006671">
    <property type="entry name" value="Cyclin_N"/>
</dbReference>